<keyword evidence="11 14" id="KW-1133">Transmembrane helix</keyword>
<dbReference type="InterPro" id="IPR003594">
    <property type="entry name" value="HATPase_dom"/>
</dbReference>
<keyword evidence="13 14" id="KW-0472">Membrane</keyword>
<keyword evidence="4" id="KW-1003">Cell membrane</keyword>
<dbReference type="PROSITE" id="PS50109">
    <property type="entry name" value="HIS_KIN"/>
    <property type="match status" value="1"/>
</dbReference>
<dbReference type="EC" id="2.7.13.3" evidence="3"/>
<dbReference type="Pfam" id="PF14689">
    <property type="entry name" value="SPOB_a"/>
    <property type="match status" value="1"/>
</dbReference>
<feature type="transmembrane region" description="Helical" evidence="14">
    <location>
        <begin position="183"/>
        <end position="206"/>
    </location>
</feature>
<dbReference type="STRING" id="937777.Deipe_1275"/>
<dbReference type="Gene3D" id="3.30.565.10">
    <property type="entry name" value="Histidine kinase-like ATPase, C-terminal domain"/>
    <property type="match status" value="1"/>
</dbReference>
<evidence type="ECO:0000256" key="10">
    <source>
        <dbReference type="ARBA" id="ARBA00022840"/>
    </source>
</evidence>
<dbReference type="Pfam" id="PF02518">
    <property type="entry name" value="HATPase_c"/>
    <property type="match status" value="1"/>
</dbReference>
<dbReference type="GO" id="GO:0005524">
    <property type="term" value="F:ATP binding"/>
    <property type="evidence" value="ECO:0007669"/>
    <property type="project" value="UniProtKB-KW"/>
</dbReference>
<dbReference type="InterPro" id="IPR029151">
    <property type="entry name" value="Sensor-like_sf"/>
</dbReference>
<dbReference type="InterPro" id="IPR036890">
    <property type="entry name" value="HATPase_C_sf"/>
</dbReference>
<keyword evidence="10" id="KW-0067">ATP-binding</keyword>
<proteinExistence type="predicted"/>
<evidence type="ECO:0000256" key="7">
    <source>
        <dbReference type="ARBA" id="ARBA00022692"/>
    </source>
</evidence>
<name>L0A1D1_DEIPD</name>
<dbReference type="Gene3D" id="3.30.450.20">
    <property type="entry name" value="PAS domain"/>
    <property type="match status" value="1"/>
</dbReference>
<feature type="transmembrane region" description="Helical" evidence="14">
    <location>
        <begin position="20"/>
        <end position="43"/>
    </location>
</feature>
<evidence type="ECO:0000313" key="16">
    <source>
        <dbReference type="EMBL" id="AFZ66825.1"/>
    </source>
</evidence>
<reference evidence="17" key="1">
    <citation type="submission" date="2012-03" db="EMBL/GenBank/DDBJ databases">
        <title>Complete sequence of chromosome of Deinococcus peraridilitoris DSM 19664.</title>
        <authorList>
            <person name="Lucas S."/>
            <person name="Copeland A."/>
            <person name="Lapidus A."/>
            <person name="Glavina del Rio T."/>
            <person name="Dalin E."/>
            <person name="Tice H."/>
            <person name="Bruce D."/>
            <person name="Goodwin L."/>
            <person name="Pitluck S."/>
            <person name="Peters L."/>
            <person name="Mikhailova N."/>
            <person name="Lu M."/>
            <person name="Kyrpides N."/>
            <person name="Mavromatis K."/>
            <person name="Ivanova N."/>
            <person name="Brettin T."/>
            <person name="Detter J.C."/>
            <person name="Han C."/>
            <person name="Larimer F."/>
            <person name="Land M."/>
            <person name="Hauser L."/>
            <person name="Markowitz V."/>
            <person name="Cheng J.-F."/>
            <person name="Hugenholtz P."/>
            <person name="Woyke T."/>
            <person name="Wu D."/>
            <person name="Pukall R."/>
            <person name="Steenblock K."/>
            <person name="Brambilla E."/>
            <person name="Klenk H.-P."/>
            <person name="Eisen J.A."/>
        </authorList>
    </citation>
    <scope>NUCLEOTIDE SEQUENCE [LARGE SCALE GENOMIC DNA]</scope>
    <source>
        <strain evidence="17">DSM 19664 / LMG 22246 / CIP 109416 / KR-200</strain>
    </source>
</reference>
<keyword evidence="5" id="KW-0597">Phosphoprotein</keyword>
<dbReference type="InterPro" id="IPR033463">
    <property type="entry name" value="sCache_3"/>
</dbReference>
<evidence type="ECO:0000256" key="6">
    <source>
        <dbReference type="ARBA" id="ARBA00022679"/>
    </source>
</evidence>
<dbReference type="KEGG" id="dpd:Deipe_1275"/>
<evidence type="ECO:0000259" key="15">
    <source>
        <dbReference type="PROSITE" id="PS50109"/>
    </source>
</evidence>
<comment type="subcellular location">
    <subcellularLocation>
        <location evidence="2">Cell membrane</location>
        <topology evidence="2">Multi-pass membrane protein</topology>
    </subcellularLocation>
</comment>
<evidence type="ECO:0000256" key="12">
    <source>
        <dbReference type="ARBA" id="ARBA00023012"/>
    </source>
</evidence>
<organism evidence="16 17">
    <name type="scientific">Deinococcus peraridilitoris (strain DSM 19664 / LMG 22246 / CIP 109416 / KR-200)</name>
    <dbReference type="NCBI Taxonomy" id="937777"/>
    <lineage>
        <taxon>Bacteria</taxon>
        <taxon>Thermotogati</taxon>
        <taxon>Deinococcota</taxon>
        <taxon>Deinococci</taxon>
        <taxon>Deinococcales</taxon>
        <taxon>Deinococcaceae</taxon>
        <taxon>Deinococcus</taxon>
    </lineage>
</organism>
<sequence>MFTSASRSPRPTLVPRAPLGIGARLVMLHLLVLCSLTVLLAAIQVTASQREARTDLGERALATSRLVAQLPEVRRGAAAGRQDPSLNAFVNRLRAQVGADFIVVGDRHGIRLAHPQSDRLGRPMEGGDNAAPLAGREIVSVARGSLGTSVRGKTPVRDAKGRVVGVVSTGYLMPRVRSLAWQAMVGLLPWFLLALALGTAGALLAARLLKRAILNLEPEQISVLVQQQRGVLAALREGVLAVGQGGMIVLTNARANALLRLSEGDLPVPTGQVWPELAALTPTPVSPLQNLELRLHGQPVLVNLEPLSGGGYVASIRDRQEVMLLAEELTQVRGFVEVLRAQSHEYLNRLHTISGLLQLGRPEDALRVIRSEIEADSNLRELLRDIQAPRLVALLIGKRERAQELGIDFRVEPGSNLSARWDKVTDALVLTVGNLTENAFEALRGRGGMVVVSIGEDPEGVQVEVLDNGRGVPPELAHRLFGHGVSTKGEGRGYGLTLVHTRVLALGGSIRYLRRGEFTVFQVSLPQTAVAPSGSDEAFGQEHPGA</sequence>
<dbReference type="HOGENOM" id="CLU_020211_11_2_0"/>
<dbReference type="InterPro" id="IPR004358">
    <property type="entry name" value="Sig_transdc_His_kin-like_C"/>
</dbReference>
<evidence type="ECO:0000256" key="14">
    <source>
        <dbReference type="SAM" id="Phobius"/>
    </source>
</evidence>
<dbReference type="SUPFAM" id="SSF55890">
    <property type="entry name" value="Sporulation response regulatory protein Spo0B"/>
    <property type="match status" value="1"/>
</dbReference>
<dbReference type="GO" id="GO:0005886">
    <property type="term" value="C:plasma membrane"/>
    <property type="evidence" value="ECO:0007669"/>
    <property type="project" value="UniProtKB-SubCell"/>
</dbReference>
<dbReference type="RefSeq" id="WP_015235133.1">
    <property type="nucleotide sequence ID" value="NC_019793.1"/>
</dbReference>
<protein>
    <recommendedName>
        <fullName evidence="3">histidine kinase</fullName>
        <ecNumber evidence="3">2.7.13.3</ecNumber>
    </recommendedName>
</protein>
<dbReference type="Proteomes" id="UP000010467">
    <property type="component" value="Chromosome"/>
</dbReference>
<keyword evidence="7 14" id="KW-0812">Transmembrane</keyword>
<keyword evidence="17" id="KW-1185">Reference proteome</keyword>
<dbReference type="PATRIC" id="fig|937777.3.peg.1276"/>
<dbReference type="SUPFAM" id="SSF103190">
    <property type="entry name" value="Sensory domain-like"/>
    <property type="match status" value="1"/>
</dbReference>
<dbReference type="GO" id="GO:0000155">
    <property type="term" value="F:phosphorelay sensor kinase activity"/>
    <property type="evidence" value="ECO:0007669"/>
    <property type="project" value="InterPro"/>
</dbReference>
<dbReference type="PRINTS" id="PR00344">
    <property type="entry name" value="BCTRLSENSOR"/>
</dbReference>
<evidence type="ECO:0000313" key="17">
    <source>
        <dbReference type="Proteomes" id="UP000010467"/>
    </source>
</evidence>
<evidence type="ECO:0000256" key="2">
    <source>
        <dbReference type="ARBA" id="ARBA00004651"/>
    </source>
</evidence>
<evidence type="ECO:0000256" key="11">
    <source>
        <dbReference type="ARBA" id="ARBA00022989"/>
    </source>
</evidence>
<dbReference type="PANTHER" id="PTHR43547">
    <property type="entry name" value="TWO-COMPONENT HISTIDINE KINASE"/>
    <property type="match status" value="1"/>
</dbReference>
<evidence type="ECO:0000256" key="4">
    <source>
        <dbReference type="ARBA" id="ARBA00022475"/>
    </source>
</evidence>
<keyword evidence="12" id="KW-0902">Two-component regulatory system</keyword>
<evidence type="ECO:0000256" key="3">
    <source>
        <dbReference type="ARBA" id="ARBA00012438"/>
    </source>
</evidence>
<feature type="domain" description="Histidine kinase" evidence="15">
    <location>
        <begin position="341"/>
        <end position="529"/>
    </location>
</feature>
<keyword evidence="9 16" id="KW-0418">Kinase</keyword>
<dbReference type="InterPro" id="IPR039506">
    <property type="entry name" value="SPOB_a"/>
</dbReference>
<dbReference type="InterPro" id="IPR016120">
    <property type="entry name" value="Sig_transdc_His_kin_SpoOB"/>
</dbReference>
<gene>
    <name evidence="16" type="ordered locus">Deipe_1275</name>
</gene>
<dbReference type="eggNOG" id="COG3290">
    <property type="taxonomic scope" value="Bacteria"/>
</dbReference>
<dbReference type="InterPro" id="IPR005467">
    <property type="entry name" value="His_kinase_dom"/>
</dbReference>
<evidence type="ECO:0000256" key="13">
    <source>
        <dbReference type="ARBA" id="ARBA00023136"/>
    </source>
</evidence>
<dbReference type="SMART" id="SM00387">
    <property type="entry name" value="HATPase_c"/>
    <property type="match status" value="1"/>
</dbReference>
<dbReference type="Pfam" id="PF17203">
    <property type="entry name" value="sCache_3_2"/>
    <property type="match status" value="1"/>
</dbReference>
<dbReference type="Gene3D" id="1.10.287.130">
    <property type="match status" value="1"/>
</dbReference>
<evidence type="ECO:0000256" key="9">
    <source>
        <dbReference type="ARBA" id="ARBA00022777"/>
    </source>
</evidence>
<keyword evidence="8" id="KW-0547">Nucleotide-binding</keyword>
<evidence type="ECO:0000256" key="8">
    <source>
        <dbReference type="ARBA" id="ARBA00022741"/>
    </source>
</evidence>
<keyword evidence="6" id="KW-0808">Transferase</keyword>
<evidence type="ECO:0000256" key="5">
    <source>
        <dbReference type="ARBA" id="ARBA00022553"/>
    </source>
</evidence>
<evidence type="ECO:0000256" key="1">
    <source>
        <dbReference type="ARBA" id="ARBA00000085"/>
    </source>
</evidence>
<dbReference type="SUPFAM" id="SSF55874">
    <property type="entry name" value="ATPase domain of HSP90 chaperone/DNA topoisomerase II/histidine kinase"/>
    <property type="match status" value="1"/>
</dbReference>
<dbReference type="OrthoDB" id="9792686at2"/>
<comment type="catalytic activity">
    <reaction evidence="1">
        <text>ATP + protein L-histidine = ADP + protein N-phospho-L-histidine.</text>
        <dbReference type="EC" id="2.7.13.3"/>
    </reaction>
</comment>
<dbReference type="AlphaFoldDB" id="L0A1D1"/>
<dbReference type="EMBL" id="CP003382">
    <property type="protein sequence ID" value="AFZ66825.1"/>
    <property type="molecule type" value="Genomic_DNA"/>
</dbReference>
<dbReference type="PANTHER" id="PTHR43547:SF10">
    <property type="entry name" value="SENSOR HISTIDINE KINASE DCUS"/>
    <property type="match status" value="1"/>
</dbReference>
<accession>L0A1D1</accession>